<dbReference type="Pfam" id="PF22422">
    <property type="entry name" value="MGH1-like_GH"/>
    <property type="match status" value="1"/>
</dbReference>
<dbReference type="Gene3D" id="1.50.10.10">
    <property type="match status" value="1"/>
</dbReference>
<evidence type="ECO:0000313" key="4">
    <source>
        <dbReference type="Proteomes" id="UP000199400"/>
    </source>
</evidence>
<evidence type="ECO:0000313" key="3">
    <source>
        <dbReference type="EMBL" id="SFD95592.1"/>
    </source>
</evidence>
<evidence type="ECO:0000259" key="2">
    <source>
        <dbReference type="Pfam" id="PF22422"/>
    </source>
</evidence>
<dbReference type="SUPFAM" id="SSF48208">
    <property type="entry name" value="Six-hairpin glycosidases"/>
    <property type="match status" value="1"/>
</dbReference>
<evidence type="ECO:0000259" key="1">
    <source>
        <dbReference type="Pfam" id="PF14742"/>
    </source>
</evidence>
<dbReference type="InterPro" id="IPR008928">
    <property type="entry name" value="6-hairpin_glycosidase_sf"/>
</dbReference>
<keyword evidence="4" id="KW-1185">Reference proteome</keyword>
<dbReference type="Pfam" id="PF14742">
    <property type="entry name" value="GDE_N_bis"/>
    <property type="match status" value="1"/>
</dbReference>
<dbReference type="Proteomes" id="UP000199400">
    <property type="component" value="Unassembled WGS sequence"/>
</dbReference>
<dbReference type="InterPro" id="IPR054491">
    <property type="entry name" value="MGH1-like_GH"/>
</dbReference>
<name>A0A1I1WKJ1_9BACT</name>
<proteinExistence type="predicted"/>
<accession>A0A1I1WKJ1</accession>
<gene>
    <name evidence="3" type="ORF">SAMN02745121_02448</name>
</gene>
<dbReference type="EMBL" id="FOMX01000006">
    <property type="protein sequence ID" value="SFD95592.1"/>
    <property type="molecule type" value="Genomic_DNA"/>
</dbReference>
<feature type="domain" description="Mannosylglycerate hydrolase MGH1-like glycoside hydrolase" evidence="2">
    <location>
        <begin position="305"/>
        <end position="611"/>
    </location>
</feature>
<dbReference type="GO" id="GO:0005975">
    <property type="term" value="P:carbohydrate metabolic process"/>
    <property type="evidence" value="ECO:0007669"/>
    <property type="project" value="InterPro"/>
</dbReference>
<reference evidence="4" key="1">
    <citation type="submission" date="2016-10" db="EMBL/GenBank/DDBJ databases">
        <authorList>
            <person name="Varghese N."/>
            <person name="Submissions S."/>
        </authorList>
    </citation>
    <scope>NUCLEOTIDE SEQUENCE [LARGE SCALE GENOMIC DNA]</scope>
    <source>
        <strain evidence="4">ATCC 25963</strain>
    </source>
</reference>
<dbReference type="RefSeq" id="WP_096326195.1">
    <property type="nucleotide sequence ID" value="NZ_FOMX01000006.1"/>
</dbReference>
<dbReference type="InterPro" id="IPR012341">
    <property type="entry name" value="6hp_glycosidase-like_sf"/>
</dbReference>
<dbReference type="InterPro" id="IPR032856">
    <property type="entry name" value="GDE_N_bis"/>
</dbReference>
<feature type="domain" description="Putative glycogen debranching enzyme N-terminal" evidence="1">
    <location>
        <begin position="28"/>
        <end position="222"/>
    </location>
</feature>
<sequence>MTRHAEDEEDRFQILATASLTLSGARVLKQGDTFAVFDRFGDIRPWGVLGAQGLYHDGARFLSALRLRLDGQLLPLLSSTVGDDNVVFVVDMMNPDLPPGGELVVHHGTLHVSREKFLWQAACHERIQITNYGPDPVDIDLEIAFAADFADVFEVRGTRRDRRGAMHSPELTNSSVVLAYTGLDEVVRRTRLSFDPPPEVRAPDRVLYRLHLAAKGTREIHVTVACELGDGAPAAGTTFTGALAQAADVLREFAAHDCTIHSSSEQFDDWICRSLADLRMMITRTPAGLYPYAGVPWFSAPFGRDAIVTALAAMWVSPDLARGVLRFLAASQADRMDPAADAEPGKIVHEIRGGEMAALGEIPFRKYYGSVDATPLFVVLAAAYHEHTGDGATIAELWPQIERALMWIERYGDLDGDGFVEYGRRSEHGLVHQGWKDSHDAVFHADGSPAEGPIALCEVQGYVYAACQGGARLAELLGDEGRARILRAHAERLRARFDEAFWCEELEGYALALDGGKRPCRVRTSNAGQCLFSGIVLPERARLLADRLLADDMFSGWGIRTVSTRERRYNPMSYHNGSIWPHDNALIALGLSRYNLKDHVLRVMQAMFEATQFAELRRLPELFCGFPRRHGAGPTMYPVACSPQAWAATTPLLLLQAALGMSVDGTEGRVRFLRSALPPALERISIRNLRVGAGSIDIALHRHPEDVGIHITGRRGPVEIVAVK</sequence>
<dbReference type="OrthoDB" id="9761875at2"/>
<protein>
    <submittedName>
        <fullName evidence="3">Glycogen debranching enzyme (Alpha-1,6-glucosidase)</fullName>
    </submittedName>
</protein>
<organism evidence="3 4">
    <name type="scientific">Nannocystis exedens</name>
    <dbReference type="NCBI Taxonomy" id="54"/>
    <lineage>
        <taxon>Bacteria</taxon>
        <taxon>Pseudomonadati</taxon>
        <taxon>Myxococcota</taxon>
        <taxon>Polyangia</taxon>
        <taxon>Nannocystales</taxon>
        <taxon>Nannocystaceae</taxon>
        <taxon>Nannocystis</taxon>
    </lineage>
</organism>
<dbReference type="AlphaFoldDB" id="A0A1I1WKJ1"/>
<dbReference type="STRING" id="54.SAMN02745121_02448"/>